<reference evidence="2 3" key="1">
    <citation type="submission" date="2020-03" db="EMBL/GenBank/DDBJ databases">
        <title>Genomic Encyclopedia of Type Strains, Phase IV (KMG-IV): sequencing the most valuable type-strain genomes for metagenomic binning, comparative biology and taxonomic classification.</title>
        <authorList>
            <person name="Goeker M."/>
        </authorList>
    </citation>
    <scope>NUCLEOTIDE SEQUENCE [LARGE SCALE GENOMIC DNA]</scope>
    <source>
        <strain evidence="2 3">DSM 4736</strain>
    </source>
</reference>
<dbReference type="AlphaFoldDB" id="A0A7X6BQ90"/>
<keyword evidence="1" id="KW-0732">Signal</keyword>
<dbReference type="EMBL" id="JAATJM010000002">
    <property type="protein sequence ID" value="NJC42754.1"/>
    <property type="molecule type" value="Genomic_DNA"/>
</dbReference>
<sequence length="253" mass="25409">MKSLFLATAALAAFAAAPALAQTAPTGSIGLAWTNTDADFGGLTAEEDGGLIDGNVAGPIFGDWTVTMGASLAWADGAFDEDRPLSGQVHLTRKVGGLRAGGFVAASDAGGETLTSVGGEVQSYMGAVTLTGGVAFSTMESADAISATADVAFYPMANLRLNAGLGGGQIEFTGSNAEFYSGGVGAEYQFAGTPVSLYTAYDHTTVDDADLDIDSVSFGLRFSFGSDGLQAREQSGADLTRTVGGLAGVLSGL</sequence>
<dbReference type="Proteomes" id="UP000587415">
    <property type="component" value="Unassembled WGS sequence"/>
</dbReference>
<organism evidence="2 3">
    <name type="scientific">Brevundimonas alba</name>
    <dbReference type="NCBI Taxonomy" id="74314"/>
    <lineage>
        <taxon>Bacteria</taxon>
        <taxon>Pseudomonadati</taxon>
        <taxon>Pseudomonadota</taxon>
        <taxon>Alphaproteobacteria</taxon>
        <taxon>Caulobacterales</taxon>
        <taxon>Caulobacteraceae</taxon>
        <taxon>Brevundimonas</taxon>
    </lineage>
</organism>
<gene>
    <name evidence="2" type="ORF">GGQ87_003049</name>
</gene>
<evidence type="ECO:0000256" key="1">
    <source>
        <dbReference type="SAM" id="SignalP"/>
    </source>
</evidence>
<dbReference type="SUPFAM" id="SSF56935">
    <property type="entry name" value="Porins"/>
    <property type="match status" value="1"/>
</dbReference>
<feature type="signal peptide" evidence="1">
    <location>
        <begin position="1"/>
        <end position="21"/>
    </location>
</feature>
<evidence type="ECO:0000313" key="3">
    <source>
        <dbReference type="Proteomes" id="UP000587415"/>
    </source>
</evidence>
<dbReference type="RefSeq" id="WP_168049168.1">
    <property type="nucleotide sequence ID" value="NZ_JAATJM010000002.1"/>
</dbReference>
<proteinExistence type="predicted"/>
<evidence type="ECO:0000313" key="2">
    <source>
        <dbReference type="EMBL" id="NJC42754.1"/>
    </source>
</evidence>
<feature type="chain" id="PRO_5031206897" description="Outer membrane protein beta-barrel domain-containing protein" evidence="1">
    <location>
        <begin position="22"/>
        <end position="253"/>
    </location>
</feature>
<keyword evidence="3" id="KW-1185">Reference proteome</keyword>
<evidence type="ECO:0008006" key="4">
    <source>
        <dbReference type="Google" id="ProtNLM"/>
    </source>
</evidence>
<accession>A0A7X6BQ90</accession>
<protein>
    <recommendedName>
        <fullName evidence="4">Outer membrane protein beta-barrel domain-containing protein</fullName>
    </recommendedName>
</protein>
<name>A0A7X6BQ90_9CAUL</name>
<comment type="caution">
    <text evidence="2">The sequence shown here is derived from an EMBL/GenBank/DDBJ whole genome shotgun (WGS) entry which is preliminary data.</text>
</comment>